<sequence>MMTIEEQEILVGQWESKDGKTIMKLKPRGDLTLKRETKRTAKGSWSCEGDMLHLNYNETAGEILKFELGMRPRKYSCRITLKIANINADRLSLMQQNNKIVEIRRNHLGTERILRRDKTIANVSVSLFLSCFASYILRKLLTPEIPTFMIAIVSYFVILHCVKNYQD</sequence>
<organism evidence="2 3">
    <name type="scientific">Niabella drilacis (strain DSM 25811 / CCM 8410 / CCUG 62505 / LMG 26954 / E90)</name>
    <dbReference type="NCBI Taxonomy" id="1285928"/>
    <lineage>
        <taxon>Bacteria</taxon>
        <taxon>Pseudomonadati</taxon>
        <taxon>Bacteroidota</taxon>
        <taxon>Chitinophagia</taxon>
        <taxon>Chitinophagales</taxon>
        <taxon>Chitinophagaceae</taxon>
        <taxon>Niabella</taxon>
    </lineage>
</organism>
<feature type="transmembrane region" description="Helical" evidence="1">
    <location>
        <begin position="143"/>
        <end position="162"/>
    </location>
</feature>
<gene>
    <name evidence="2" type="ORF">SAMN04487894_1098</name>
</gene>
<dbReference type="AlphaFoldDB" id="A0A1G6UK81"/>
<reference evidence="3" key="1">
    <citation type="submission" date="2016-10" db="EMBL/GenBank/DDBJ databases">
        <authorList>
            <person name="Varghese N."/>
            <person name="Submissions S."/>
        </authorList>
    </citation>
    <scope>NUCLEOTIDE SEQUENCE [LARGE SCALE GENOMIC DNA]</scope>
    <source>
        <strain evidence="3">DSM 25811 / CCM 8410 / LMG 26954 / E90</strain>
    </source>
</reference>
<evidence type="ECO:0000313" key="2">
    <source>
        <dbReference type="EMBL" id="SDD41681.1"/>
    </source>
</evidence>
<feature type="transmembrane region" description="Helical" evidence="1">
    <location>
        <begin position="119"/>
        <end position="137"/>
    </location>
</feature>
<evidence type="ECO:0000256" key="1">
    <source>
        <dbReference type="SAM" id="Phobius"/>
    </source>
</evidence>
<dbReference type="Proteomes" id="UP000198757">
    <property type="component" value="Unassembled WGS sequence"/>
</dbReference>
<evidence type="ECO:0000313" key="3">
    <source>
        <dbReference type="Proteomes" id="UP000198757"/>
    </source>
</evidence>
<dbReference type="EMBL" id="FMZO01000009">
    <property type="protein sequence ID" value="SDD41681.1"/>
    <property type="molecule type" value="Genomic_DNA"/>
</dbReference>
<accession>A0A1G6UK81</accession>
<keyword evidence="3" id="KW-1185">Reference proteome</keyword>
<name>A0A1G6UK81_NIADE</name>
<protein>
    <submittedName>
        <fullName evidence="2">Uncharacterized protein</fullName>
    </submittedName>
</protein>
<dbReference type="RefSeq" id="WP_090391158.1">
    <property type="nucleotide sequence ID" value="NZ_FMZO01000009.1"/>
</dbReference>
<keyword evidence="1" id="KW-0472">Membrane</keyword>
<proteinExistence type="predicted"/>
<keyword evidence="1" id="KW-0812">Transmembrane</keyword>
<keyword evidence="1" id="KW-1133">Transmembrane helix</keyword>
<dbReference type="STRING" id="1285928.SAMN04487894_1098"/>